<keyword evidence="2" id="KW-1185">Reference proteome</keyword>
<evidence type="ECO:0000313" key="2">
    <source>
        <dbReference type="Proteomes" id="UP000014012"/>
    </source>
</evidence>
<dbReference type="OrthoDB" id="5518417at2"/>
<reference evidence="1 2" key="1">
    <citation type="journal article" date="2013" name="Genome Announc.">
        <title>Genome Sequence of Plesiomonas shigelloides Strain 302-73 (Serotype O1).</title>
        <authorList>
            <person name="Pique N."/>
            <person name="Aquilini E."/>
            <person name="Alioto T."/>
            <person name="Minana-Galbis D."/>
            <person name="Tomas J.M."/>
        </authorList>
    </citation>
    <scope>NUCLEOTIDE SEQUENCE [LARGE SCALE GENOMIC DNA]</scope>
    <source>
        <strain evidence="1 2">302-73</strain>
    </source>
</reference>
<protein>
    <recommendedName>
        <fullName evidence="3">HNH endonuclease 5 domain-containing protein</fullName>
    </recommendedName>
</protein>
<dbReference type="PATRIC" id="fig|1315976.3.peg.1750"/>
<accession>R8AQT1</accession>
<dbReference type="HOGENOM" id="CLU_076519_1_0_6"/>
<sequence>MQVVAHCRLCEKEKELKLSHIIPRSFIKRRKQNGKTVLYTVGKGAVTGIYDPKELLLCHECEQFLSKEFESYGIDLLRNKKNVSKVSGGVIFNNFNYSKFYLFLISILWRASISSIETFKQVDLCPEYNELIRSCLLKKSLKIQTSIRLPHVIKIAMIRVVDVKNELGDELLKGALLNVNRKSSHDQICYYFMVEGFLFVYDFTLPKDLHELRCDRIYAQLTDSSKLFVPTCDFRNLSQIYNAFACMANEAKNNITKNSTGTF</sequence>
<organism evidence="1 2">
    <name type="scientific">Plesiomonas shigelloides 302-73</name>
    <dbReference type="NCBI Taxonomy" id="1315976"/>
    <lineage>
        <taxon>Bacteria</taxon>
        <taxon>Pseudomonadati</taxon>
        <taxon>Pseudomonadota</taxon>
        <taxon>Gammaproteobacteria</taxon>
        <taxon>Enterobacterales</taxon>
        <taxon>Enterobacteriaceae</taxon>
        <taxon>Plesiomonas</taxon>
    </lineage>
</organism>
<comment type="caution">
    <text evidence="1">The sequence shown here is derived from an EMBL/GenBank/DDBJ whole genome shotgun (WGS) entry which is preliminary data.</text>
</comment>
<dbReference type="Proteomes" id="UP000014012">
    <property type="component" value="Unassembled WGS sequence"/>
</dbReference>
<evidence type="ECO:0000313" key="1">
    <source>
        <dbReference type="EMBL" id="EON88690.1"/>
    </source>
</evidence>
<dbReference type="AlphaFoldDB" id="R8AQT1"/>
<dbReference type="EMBL" id="AQQO01000328">
    <property type="protein sequence ID" value="EON88690.1"/>
    <property type="molecule type" value="Genomic_DNA"/>
</dbReference>
<proteinExistence type="predicted"/>
<evidence type="ECO:0008006" key="3">
    <source>
        <dbReference type="Google" id="ProtNLM"/>
    </source>
</evidence>
<gene>
    <name evidence="1" type="ORF">PLESHI_09319</name>
</gene>
<dbReference type="RefSeq" id="WP_010863478.1">
    <property type="nucleotide sequence ID" value="NZ_KB944511.1"/>
</dbReference>
<name>R8AQT1_PLESH</name>